<dbReference type="EMBL" id="JABDJR010000315">
    <property type="protein sequence ID" value="NNF06691.1"/>
    <property type="molecule type" value="Genomic_DNA"/>
</dbReference>
<dbReference type="InterPro" id="IPR050638">
    <property type="entry name" value="AA-Vitamin_Transporters"/>
</dbReference>
<dbReference type="GO" id="GO:0016020">
    <property type="term" value="C:membrane"/>
    <property type="evidence" value="ECO:0007669"/>
    <property type="project" value="UniProtKB-SubCell"/>
</dbReference>
<feature type="transmembrane region" description="Helical" evidence="6">
    <location>
        <begin position="12"/>
        <end position="32"/>
    </location>
</feature>
<dbReference type="Pfam" id="PF00892">
    <property type="entry name" value="EamA"/>
    <property type="match status" value="2"/>
</dbReference>
<evidence type="ECO:0000313" key="9">
    <source>
        <dbReference type="Proteomes" id="UP000547674"/>
    </source>
</evidence>
<proteinExistence type="inferred from homology"/>
<dbReference type="PANTHER" id="PTHR32322">
    <property type="entry name" value="INNER MEMBRANE TRANSPORTER"/>
    <property type="match status" value="1"/>
</dbReference>
<organism evidence="8 9">
    <name type="scientific">Eiseniibacteriota bacterium</name>
    <dbReference type="NCBI Taxonomy" id="2212470"/>
    <lineage>
        <taxon>Bacteria</taxon>
        <taxon>Candidatus Eiseniibacteriota</taxon>
    </lineage>
</organism>
<feature type="transmembrane region" description="Helical" evidence="6">
    <location>
        <begin position="287"/>
        <end position="303"/>
    </location>
</feature>
<feature type="transmembrane region" description="Helical" evidence="6">
    <location>
        <begin position="157"/>
        <end position="176"/>
    </location>
</feature>
<evidence type="ECO:0000313" key="8">
    <source>
        <dbReference type="EMBL" id="NNF06691.1"/>
    </source>
</evidence>
<dbReference type="Proteomes" id="UP000547674">
    <property type="component" value="Unassembled WGS sequence"/>
</dbReference>
<feature type="transmembrane region" description="Helical" evidence="6">
    <location>
        <begin position="188"/>
        <end position="209"/>
    </location>
</feature>
<feature type="transmembrane region" description="Helical" evidence="6">
    <location>
        <begin position="134"/>
        <end position="151"/>
    </location>
</feature>
<feature type="domain" description="EamA" evidence="7">
    <location>
        <begin position="13"/>
        <end position="147"/>
    </location>
</feature>
<comment type="similarity">
    <text evidence="2">Belongs to the EamA transporter family.</text>
</comment>
<evidence type="ECO:0000256" key="3">
    <source>
        <dbReference type="ARBA" id="ARBA00022692"/>
    </source>
</evidence>
<evidence type="ECO:0000259" key="7">
    <source>
        <dbReference type="Pfam" id="PF00892"/>
    </source>
</evidence>
<keyword evidence="4 6" id="KW-1133">Transmembrane helix</keyword>
<dbReference type="PANTHER" id="PTHR32322:SF2">
    <property type="entry name" value="EAMA DOMAIN-CONTAINING PROTEIN"/>
    <property type="match status" value="1"/>
</dbReference>
<name>A0A7Y2E7N0_UNCEI</name>
<sequence>MSRPTSHNENPSLGYLFAVATAAISAVSFVAAKPVLAYLDPLSFAMSQFGIAAVFSFVWLLAKGEHSNVKRLTARQWTFLTVVALLFLASVYTLCIGLSRIPATAASLLNRLEVLVTVFFGVALLGDRFSRRETWGGVVAILGVIILRYDAPSSFSSGFWMMVLSATLFGFTEVLVKTQVHNIPPRTFAFMRNIMVFGLFVVAGLWRVAMQDGQEWSGIADWSGIQRGWAEITVAAFAGPMLARTTQFYSLRHIDVSHASLILQTQPVFVAIMSALILHALPSRREWVGGIFIILGCFLLVHWQRAVRRQTAGHPSGES</sequence>
<dbReference type="SUPFAM" id="SSF103481">
    <property type="entry name" value="Multidrug resistance efflux transporter EmrE"/>
    <property type="match status" value="2"/>
</dbReference>
<evidence type="ECO:0000256" key="2">
    <source>
        <dbReference type="ARBA" id="ARBA00007362"/>
    </source>
</evidence>
<reference evidence="8 9" key="1">
    <citation type="submission" date="2020-03" db="EMBL/GenBank/DDBJ databases">
        <title>Metabolic flexibility allows generalist bacteria to become dominant in a frequently disturbed ecosystem.</title>
        <authorList>
            <person name="Chen Y.-J."/>
            <person name="Leung P.M."/>
            <person name="Bay S.K."/>
            <person name="Hugenholtz P."/>
            <person name="Kessler A.J."/>
            <person name="Shelley G."/>
            <person name="Waite D.W."/>
            <person name="Cook P.L."/>
            <person name="Greening C."/>
        </authorList>
    </citation>
    <scope>NUCLEOTIDE SEQUENCE [LARGE SCALE GENOMIC DNA]</scope>
    <source>
        <strain evidence="8">SS_bin_28</strain>
    </source>
</reference>
<gene>
    <name evidence="8" type="ORF">HKN21_08020</name>
</gene>
<dbReference type="AlphaFoldDB" id="A0A7Y2E7N0"/>
<comment type="caution">
    <text evidence="8">The sequence shown here is derived from an EMBL/GenBank/DDBJ whole genome shotgun (WGS) entry which is preliminary data.</text>
</comment>
<feature type="transmembrane region" description="Helical" evidence="6">
    <location>
        <begin position="105"/>
        <end position="125"/>
    </location>
</feature>
<comment type="subcellular location">
    <subcellularLocation>
        <location evidence="1">Membrane</location>
        <topology evidence="1">Multi-pass membrane protein</topology>
    </subcellularLocation>
</comment>
<keyword evidence="5 6" id="KW-0472">Membrane</keyword>
<accession>A0A7Y2E7N0</accession>
<dbReference type="Gene3D" id="1.10.3730.20">
    <property type="match status" value="2"/>
</dbReference>
<dbReference type="InterPro" id="IPR000620">
    <property type="entry name" value="EamA_dom"/>
</dbReference>
<evidence type="ECO:0000256" key="1">
    <source>
        <dbReference type="ARBA" id="ARBA00004141"/>
    </source>
</evidence>
<feature type="transmembrane region" description="Helical" evidence="6">
    <location>
        <begin position="44"/>
        <end position="62"/>
    </location>
</feature>
<feature type="transmembrane region" description="Helical" evidence="6">
    <location>
        <begin position="261"/>
        <end position="281"/>
    </location>
</feature>
<protein>
    <submittedName>
        <fullName evidence="8">DMT family transporter</fullName>
    </submittedName>
</protein>
<evidence type="ECO:0000256" key="4">
    <source>
        <dbReference type="ARBA" id="ARBA00022989"/>
    </source>
</evidence>
<feature type="domain" description="EamA" evidence="7">
    <location>
        <begin position="157"/>
        <end position="301"/>
    </location>
</feature>
<feature type="transmembrane region" description="Helical" evidence="6">
    <location>
        <begin position="74"/>
        <end position="99"/>
    </location>
</feature>
<keyword evidence="3 6" id="KW-0812">Transmembrane</keyword>
<evidence type="ECO:0000256" key="6">
    <source>
        <dbReference type="SAM" id="Phobius"/>
    </source>
</evidence>
<dbReference type="InterPro" id="IPR037185">
    <property type="entry name" value="EmrE-like"/>
</dbReference>
<evidence type="ECO:0000256" key="5">
    <source>
        <dbReference type="ARBA" id="ARBA00023136"/>
    </source>
</evidence>